<dbReference type="PANTHER" id="PTHR46991">
    <property type="entry name" value="23.5 KDA HEAT SHOCK PROTEIN, MITOCHONDRIAL"/>
    <property type="match status" value="1"/>
</dbReference>
<protein>
    <submittedName>
        <fullName evidence="7">Small heat shock protein</fullName>
    </submittedName>
</protein>
<name>E7BXE0_JATCU</name>
<dbReference type="EMBL" id="GU325780">
    <property type="protein sequence ID" value="ADT65202.1"/>
    <property type="molecule type" value="mRNA"/>
</dbReference>
<proteinExistence type="evidence at transcript level"/>
<dbReference type="AlphaFoldDB" id="E7BXE0"/>
<keyword evidence="2 7" id="KW-0346">Stress response</keyword>
<dbReference type="Gene3D" id="2.60.40.790">
    <property type="match status" value="1"/>
</dbReference>
<dbReference type="InterPro" id="IPR008978">
    <property type="entry name" value="HSP20-like_chaperone"/>
</dbReference>
<evidence type="ECO:0000256" key="2">
    <source>
        <dbReference type="ARBA" id="ARBA00023016"/>
    </source>
</evidence>
<feature type="domain" description="SHSP" evidence="6">
    <location>
        <begin position="106"/>
        <end position="219"/>
    </location>
</feature>
<dbReference type="InterPro" id="IPR044656">
    <property type="entry name" value="HSP14.7/HSP23.5/HSP23.6-like"/>
</dbReference>
<dbReference type="SUPFAM" id="SSF49764">
    <property type="entry name" value="HSP20-like chaperones"/>
    <property type="match status" value="1"/>
</dbReference>
<evidence type="ECO:0000259" key="6">
    <source>
        <dbReference type="PROSITE" id="PS01031"/>
    </source>
</evidence>
<sequence>MASAIALRRTASSTLISKLINPVRSAAVAPSVSRFFSTETQVTNIGGADLDTVDVDRRSTGRSVSRRRDMSPGFFPDLVDPFSPTRTLSQLFNLMDQLMDFPLSRGIGAGGVPRRGWDVKEDNDALLLRFDMPGLGKEDVKVCVEQNTLIIKGEGPKENEEEEEEEGESGRRYSSRLDLPPNLYKLQDIKAEMKNGVLKVVVPKVKEEERRDVHEVKIQ</sequence>
<comment type="similarity">
    <text evidence="3 4">Belongs to the small heat shock protein (HSP20) family.</text>
</comment>
<dbReference type="InterPro" id="IPR002068">
    <property type="entry name" value="A-crystallin/Hsp20_dom"/>
</dbReference>
<gene>
    <name evidence="7" type="primary">HSP-1</name>
</gene>
<dbReference type="GeneID" id="105632258"/>
<dbReference type="KEGG" id="jcu:105632258"/>
<dbReference type="PROSITE" id="PS01031">
    <property type="entry name" value="SHSP"/>
    <property type="match status" value="1"/>
</dbReference>
<organism evidence="7">
    <name type="scientific">Jatropha curcas</name>
    <name type="common">Barbados nut</name>
    <dbReference type="NCBI Taxonomy" id="180498"/>
    <lineage>
        <taxon>Eukaryota</taxon>
        <taxon>Viridiplantae</taxon>
        <taxon>Streptophyta</taxon>
        <taxon>Embryophyta</taxon>
        <taxon>Tracheophyta</taxon>
        <taxon>Spermatophyta</taxon>
        <taxon>Magnoliopsida</taxon>
        <taxon>eudicotyledons</taxon>
        <taxon>Gunneridae</taxon>
        <taxon>Pentapetalae</taxon>
        <taxon>rosids</taxon>
        <taxon>fabids</taxon>
        <taxon>Malpighiales</taxon>
        <taxon>Euphorbiaceae</taxon>
        <taxon>Crotonoideae</taxon>
        <taxon>Jatropheae</taxon>
        <taxon>Jatropha</taxon>
    </lineage>
</organism>
<keyword evidence="1" id="KW-0809">Transit peptide</keyword>
<dbReference type="SMR" id="E7BXE0"/>
<dbReference type="Pfam" id="PF00011">
    <property type="entry name" value="HSP20"/>
    <property type="match status" value="1"/>
</dbReference>
<feature type="region of interest" description="Disordered" evidence="5">
    <location>
        <begin position="153"/>
        <end position="178"/>
    </location>
</feature>
<dbReference type="CDD" id="cd06464">
    <property type="entry name" value="ACD_sHsps-like"/>
    <property type="match status" value="1"/>
</dbReference>
<evidence type="ECO:0000256" key="4">
    <source>
        <dbReference type="RuleBase" id="RU003616"/>
    </source>
</evidence>
<evidence type="ECO:0000256" key="5">
    <source>
        <dbReference type="SAM" id="MobiDB-lite"/>
    </source>
</evidence>
<evidence type="ECO:0000256" key="1">
    <source>
        <dbReference type="ARBA" id="ARBA00022946"/>
    </source>
</evidence>
<evidence type="ECO:0000256" key="3">
    <source>
        <dbReference type="PROSITE-ProRule" id="PRU00285"/>
    </source>
</evidence>
<reference evidence="7" key="1">
    <citation type="journal article" date="2011" name="Plant Sci.">
        <title>Identification and expression analysis of two small heat shock protein cDNAs from developing seeds of biodiesel feedstock plant Jatropha curcas.</title>
        <authorList>
            <person name="Omar S.A."/>
            <person name="Fu Q.T."/>
            <person name="Chen M.S."/>
            <person name="Wang G.J."/>
            <person name="Song S.Q."/>
            <person name="Elsheery N.I."/>
            <person name="Xu Z.F."/>
        </authorList>
    </citation>
    <scope>NUCLEOTIDE SEQUENCE</scope>
</reference>
<dbReference type="OrthoDB" id="1431247at2759"/>
<evidence type="ECO:0000313" key="7">
    <source>
        <dbReference type="EMBL" id="ADT65202.1"/>
    </source>
</evidence>
<dbReference type="PANTHER" id="PTHR46991:SF11">
    <property type="entry name" value="SMALL HEAT SHOCK PROTEIN HSPF"/>
    <property type="match status" value="1"/>
</dbReference>
<dbReference type="RefSeq" id="NP_001295605.1">
    <property type="nucleotide sequence ID" value="NM_001308676.1"/>
</dbReference>
<accession>E7BXE0</accession>